<accession>A0A559KB87</accession>
<name>A0A559KB87_9BACL</name>
<sequence>MSKDTQIVETVTGNWLRFPNSFRKFHCLVELSDQLSLNINVKSGSVHVHKKDNDQVYQQIGELCITSSGRDVQCSVLSTAASAKESDTKTPPKQQSDAS</sequence>
<dbReference type="Proteomes" id="UP000317036">
    <property type="component" value="Unassembled WGS sequence"/>
</dbReference>
<dbReference type="AlphaFoldDB" id="A0A559KB87"/>
<comment type="caution">
    <text evidence="2">The sequence shown here is derived from an EMBL/GenBank/DDBJ whole genome shotgun (WGS) entry which is preliminary data.</text>
</comment>
<gene>
    <name evidence="2" type="ORF">FPZ49_14390</name>
</gene>
<feature type="region of interest" description="Disordered" evidence="1">
    <location>
        <begin position="79"/>
        <end position="99"/>
    </location>
</feature>
<reference evidence="2 3" key="1">
    <citation type="submission" date="2019-07" db="EMBL/GenBank/DDBJ databases">
        <authorList>
            <person name="Kim J."/>
        </authorList>
    </citation>
    <scope>NUCLEOTIDE SEQUENCE [LARGE SCALE GENOMIC DNA]</scope>
    <source>
        <strain evidence="2 3">JC52</strain>
    </source>
</reference>
<keyword evidence="3" id="KW-1185">Reference proteome</keyword>
<proteinExistence type="predicted"/>
<evidence type="ECO:0000256" key="1">
    <source>
        <dbReference type="SAM" id="MobiDB-lite"/>
    </source>
</evidence>
<evidence type="ECO:0000313" key="2">
    <source>
        <dbReference type="EMBL" id="TVY09390.1"/>
    </source>
</evidence>
<protein>
    <submittedName>
        <fullName evidence="2">Uncharacterized protein</fullName>
    </submittedName>
</protein>
<evidence type="ECO:0000313" key="3">
    <source>
        <dbReference type="Proteomes" id="UP000317036"/>
    </source>
</evidence>
<organism evidence="2 3">
    <name type="scientific">Paenibacillus cremeus</name>
    <dbReference type="NCBI Taxonomy" id="2163881"/>
    <lineage>
        <taxon>Bacteria</taxon>
        <taxon>Bacillati</taxon>
        <taxon>Bacillota</taxon>
        <taxon>Bacilli</taxon>
        <taxon>Bacillales</taxon>
        <taxon>Paenibacillaceae</taxon>
        <taxon>Paenibacillus</taxon>
    </lineage>
</organism>
<dbReference type="OrthoDB" id="2617029at2"/>
<dbReference type="EMBL" id="VNJI01000015">
    <property type="protein sequence ID" value="TVY09390.1"/>
    <property type="molecule type" value="Genomic_DNA"/>
</dbReference>